<name>A0A0C2GMQ7_9BILA</name>
<organism evidence="1 2">
    <name type="scientific">Ancylostoma duodenale</name>
    <dbReference type="NCBI Taxonomy" id="51022"/>
    <lineage>
        <taxon>Eukaryota</taxon>
        <taxon>Metazoa</taxon>
        <taxon>Ecdysozoa</taxon>
        <taxon>Nematoda</taxon>
        <taxon>Chromadorea</taxon>
        <taxon>Rhabditida</taxon>
        <taxon>Rhabditina</taxon>
        <taxon>Rhabditomorpha</taxon>
        <taxon>Strongyloidea</taxon>
        <taxon>Ancylostomatidae</taxon>
        <taxon>Ancylostomatinae</taxon>
        <taxon>Ancylostoma</taxon>
    </lineage>
</organism>
<protein>
    <submittedName>
        <fullName evidence="1">Uncharacterized protein</fullName>
    </submittedName>
</protein>
<gene>
    <name evidence="1" type="ORF">ANCDUO_07147</name>
</gene>
<reference evidence="1 2" key="1">
    <citation type="submission" date="2013-12" db="EMBL/GenBank/DDBJ databases">
        <title>Draft genome of the parsitic nematode Ancylostoma duodenale.</title>
        <authorList>
            <person name="Mitreva M."/>
        </authorList>
    </citation>
    <scope>NUCLEOTIDE SEQUENCE [LARGE SCALE GENOMIC DNA]</scope>
    <source>
        <strain evidence="1 2">Zhejiang</strain>
    </source>
</reference>
<dbReference type="Proteomes" id="UP000054047">
    <property type="component" value="Unassembled WGS sequence"/>
</dbReference>
<evidence type="ECO:0000313" key="1">
    <source>
        <dbReference type="EMBL" id="KIH62570.1"/>
    </source>
</evidence>
<dbReference type="EMBL" id="KN729227">
    <property type="protein sequence ID" value="KIH62570.1"/>
    <property type="molecule type" value="Genomic_DNA"/>
</dbReference>
<sequence>MDGGACIRCPLEERAHEVVEASPGRGDLPACKEKTQWRTRDHLGLRDLRGNLDLPARKDLLANLAILGNLQLLKLGSRDRQGLQDQWENAD</sequence>
<accession>A0A0C2GMQ7</accession>
<evidence type="ECO:0000313" key="2">
    <source>
        <dbReference type="Proteomes" id="UP000054047"/>
    </source>
</evidence>
<proteinExistence type="predicted"/>
<dbReference type="AlphaFoldDB" id="A0A0C2GMQ7"/>
<keyword evidence="2" id="KW-1185">Reference proteome</keyword>